<evidence type="ECO:0000313" key="3">
    <source>
        <dbReference type="Proteomes" id="UP000887116"/>
    </source>
</evidence>
<reference evidence="2" key="1">
    <citation type="submission" date="2020-07" db="EMBL/GenBank/DDBJ databases">
        <title>Multicomponent nature underlies the extraordinary mechanical properties of spider dragline silk.</title>
        <authorList>
            <person name="Kono N."/>
            <person name="Nakamura H."/>
            <person name="Mori M."/>
            <person name="Yoshida Y."/>
            <person name="Ohtoshi R."/>
            <person name="Malay A.D."/>
            <person name="Moran D.A.P."/>
            <person name="Tomita M."/>
            <person name="Numata K."/>
            <person name="Arakawa K."/>
        </authorList>
    </citation>
    <scope>NUCLEOTIDE SEQUENCE</scope>
</reference>
<keyword evidence="3" id="KW-1185">Reference proteome</keyword>
<evidence type="ECO:0000256" key="1">
    <source>
        <dbReference type="SAM" id="MobiDB-lite"/>
    </source>
</evidence>
<comment type="caution">
    <text evidence="2">The sequence shown here is derived from an EMBL/GenBank/DDBJ whole genome shotgun (WGS) entry which is preliminary data.</text>
</comment>
<organism evidence="2 3">
    <name type="scientific">Trichonephila clavata</name>
    <name type="common">Joro spider</name>
    <name type="synonym">Nephila clavata</name>
    <dbReference type="NCBI Taxonomy" id="2740835"/>
    <lineage>
        <taxon>Eukaryota</taxon>
        <taxon>Metazoa</taxon>
        <taxon>Ecdysozoa</taxon>
        <taxon>Arthropoda</taxon>
        <taxon>Chelicerata</taxon>
        <taxon>Arachnida</taxon>
        <taxon>Araneae</taxon>
        <taxon>Araneomorphae</taxon>
        <taxon>Entelegynae</taxon>
        <taxon>Araneoidea</taxon>
        <taxon>Nephilidae</taxon>
        <taxon>Trichonephila</taxon>
    </lineage>
</organism>
<gene>
    <name evidence="2" type="ORF">TNCT_7991</name>
</gene>
<name>A0A8X6GSW5_TRICU</name>
<evidence type="ECO:0000313" key="2">
    <source>
        <dbReference type="EMBL" id="GFR10528.1"/>
    </source>
</evidence>
<sequence length="119" mass="13639">MGIRCGDYSLRYPSRIVVYHQPLSAPFAQTVFSRNDNLGFLRHPCDSIYDLGQLAFLCLSRQSKSHFPRLTPGPERSTDPNGSNELSRIRSLTEAIYLLKVSSRFWGRSFCEHSWGKNK</sequence>
<dbReference type="AlphaFoldDB" id="A0A8X6GSW5"/>
<protein>
    <submittedName>
        <fullName evidence="2">Uncharacterized protein</fullName>
    </submittedName>
</protein>
<dbReference type="EMBL" id="BMAO01026548">
    <property type="protein sequence ID" value="GFR10528.1"/>
    <property type="molecule type" value="Genomic_DNA"/>
</dbReference>
<accession>A0A8X6GSW5</accession>
<dbReference type="Proteomes" id="UP000887116">
    <property type="component" value="Unassembled WGS sequence"/>
</dbReference>
<feature type="region of interest" description="Disordered" evidence="1">
    <location>
        <begin position="66"/>
        <end position="86"/>
    </location>
</feature>
<proteinExistence type="predicted"/>